<dbReference type="Gene3D" id="2.60.40.1180">
    <property type="entry name" value="Golgi alpha-mannosidase II"/>
    <property type="match status" value="1"/>
</dbReference>
<gene>
    <name evidence="3" type="ORF">JIP62_12930</name>
</gene>
<feature type="domain" description="Glycosyl hydrolase family 13 catalytic" evidence="2">
    <location>
        <begin position="18"/>
        <end position="403"/>
    </location>
</feature>
<name>A0ABX7BR83_9CAUL</name>
<dbReference type="InterPro" id="IPR045857">
    <property type="entry name" value="O16G_dom_2"/>
</dbReference>
<sequence length="535" mass="59804">MIDPVLDADWWKGAVLYQVYPRSFADSNGDGIGDLAGITDHLDHIASLGVDGIWLSPFFTSPMKDFGYDVADYCGVDPIFGTLDDFDRLIARAHALGLRVVIDQVYSHTSDEHPWFIESRQSRSAPRADWYVWADAKPDGSPPSNWQSVFGGPAWTWDARRGQYYMHNFLASQPQLNVRNPEVQAALLDAARFWLDRGVDGFRLDAINFAIHDPSLRDNPPMPPGVGKRTRPFDFQDKIYNQSHPDILAFLSRIRAVTDSYGDRFTVAEVGGEHADREMQLFTAGDDRLHSAYGFLYLYAPRLLTDLVRQGEGMWPDRQGEGWPSWTFSNHDAPRAVSRWAEGRDPRALAEMMMLLLMTLRGNAFVYQGEELGLPQAHVPFERLQDPEAIANWPQTLGRDGARTPMPWHADQPNAGFSAVEPWLPVDPRHLPLAVDAQEADAASMLHAARRLIRLRQDHPALRTGSMTLLDTTDPLLAFVRDVPGERLMAVFNLGHEATAWAQPDGWRVIEAVNLDGPVAGELPPLAGLLLTATS</sequence>
<evidence type="ECO:0000259" key="2">
    <source>
        <dbReference type="SMART" id="SM00642"/>
    </source>
</evidence>
<dbReference type="Proteomes" id="UP000595448">
    <property type="component" value="Chromosome"/>
</dbReference>
<protein>
    <submittedName>
        <fullName evidence="3">Alpha-glucosidase</fullName>
    </submittedName>
</protein>
<dbReference type="PANTHER" id="PTHR10357:SF179">
    <property type="entry name" value="NEUTRAL AND BASIC AMINO ACID TRANSPORT PROTEIN RBAT"/>
    <property type="match status" value="1"/>
</dbReference>
<dbReference type="InterPro" id="IPR017853">
    <property type="entry name" value="GH"/>
</dbReference>
<dbReference type="PANTHER" id="PTHR10357">
    <property type="entry name" value="ALPHA-AMYLASE FAMILY MEMBER"/>
    <property type="match status" value="1"/>
</dbReference>
<proteinExistence type="inferred from homology"/>
<dbReference type="CDD" id="cd11330">
    <property type="entry name" value="AmyAc_OligoGlu"/>
    <property type="match status" value="1"/>
</dbReference>
<dbReference type="EMBL" id="CP067977">
    <property type="protein sequence ID" value="QQQ20139.1"/>
    <property type="molecule type" value="Genomic_DNA"/>
</dbReference>
<evidence type="ECO:0000313" key="3">
    <source>
        <dbReference type="EMBL" id="QQQ20139.1"/>
    </source>
</evidence>
<evidence type="ECO:0000313" key="4">
    <source>
        <dbReference type="Proteomes" id="UP000595448"/>
    </source>
</evidence>
<reference evidence="3 4" key="1">
    <citation type="submission" date="2021-01" db="EMBL/GenBank/DDBJ databases">
        <title>Brevundimonas vitis sp. nov., an bacterium isolated from grape (Vitis vinifera).</title>
        <authorList>
            <person name="Jiang L."/>
            <person name="Lee J."/>
        </authorList>
    </citation>
    <scope>NUCLEOTIDE SEQUENCE [LARGE SCALE GENOMIC DNA]</scope>
    <source>
        <strain evidence="3 4">GRTSA-9</strain>
    </source>
</reference>
<dbReference type="Pfam" id="PF00128">
    <property type="entry name" value="Alpha-amylase"/>
    <property type="match status" value="1"/>
</dbReference>
<dbReference type="SUPFAM" id="SSF51445">
    <property type="entry name" value="(Trans)glycosidases"/>
    <property type="match status" value="1"/>
</dbReference>
<accession>A0ABX7BR83</accession>
<dbReference type="Gene3D" id="3.20.20.80">
    <property type="entry name" value="Glycosidases"/>
    <property type="match status" value="2"/>
</dbReference>
<dbReference type="RefSeq" id="WP_201104769.1">
    <property type="nucleotide sequence ID" value="NZ_CP067977.1"/>
</dbReference>
<dbReference type="SMART" id="SM00642">
    <property type="entry name" value="Aamy"/>
    <property type="match status" value="1"/>
</dbReference>
<dbReference type="Gene3D" id="3.90.400.10">
    <property type="entry name" value="Oligo-1,6-glucosidase, Domain 2"/>
    <property type="match status" value="1"/>
</dbReference>
<evidence type="ECO:0000256" key="1">
    <source>
        <dbReference type="ARBA" id="ARBA00008061"/>
    </source>
</evidence>
<dbReference type="InterPro" id="IPR013780">
    <property type="entry name" value="Glyco_hydro_b"/>
</dbReference>
<comment type="similarity">
    <text evidence="1">Belongs to the glycosyl hydrolase 13 family.</text>
</comment>
<keyword evidence="4" id="KW-1185">Reference proteome</keyword>
<dbReference type="InterPro" id="IPR006047">
    <property type="entry name" value="GH13_cat_dom"/>
</dbReference>
<organism evidence="3 4">
    <name type="scientific">Brevundimonas vitisensis</name>
    <dbReference type="NCBI Taxonomy" id="2800818"/>
    <lineage>
        <taxon>Bacteria</taxon>
        <taxon>Pseudomonadati</taxon>
        <taxon>Pseudomonadota</taxon>
        <taxon>Alphaproteobacteria</taxon>
        <taxon>Caulobacterales</taxon>
        <taxon>Caulobacteraceae</taxon>
        <taxon>Brevundimonas</taxon>
    </lineage>
</organism>